<dbReference type="Proteomes" id="UP000317422">
    <property type="component" value="Unassembled WGS sequence"/>
</dbReference>
<comment type="caution">
    <text evidence="6">The sequence shown here is derived from an EMBL/GenBank/DDBJ whole genome shotgun (WGS) entry which is preliminary data.</text>
</comment>
<sequence length="304" mass="33366">MDTSADRRNNTRVLMFPGQGAQRRGMGKRAFREFPDLLARADRILGYSVAELCESDPEGKLADSRFAQPAVYVVNALTYRLENPRAGDVRLFLGHSLGEFNALEAAGFLSFDTGLELVRARAEATAGQPGSMLAVVGVDLERAMSVLHRAGLNRVEPANLNSRYQSVLAGPAPEIEQARTVLLDAGAKLATRLPITGAFHTHHMSDATSPFARSLSETAFLTGNTPVVANLTARPHIPSLLRQHLSGHLTNPVLWRQSVEWVLDNLGDPHSFEEGIHFDEIGAEKTLTRMVEHIKRDRASTERE</sequence>
<dbReference type="SUPFAM" id="SSF52151">
    <property type="entry name" value="FabD/lysophospholipase-like"/>
    <property type="match status" value="1"/>
</dbReference>
<dbReference type="SUPFAM" id="SSF55048">
    <property type="entry name" value="Probable ACP-binding domain of malonyl-CoA ACP transacylase"/>
    <property type="match status" value="1"/>
</dbReference>
<dbReference type="AlphaFoldDB" id="A0A543NNX1"/>
<dbReference type="InterPro" id="IPR014043">
    <property type="entry name" value="Acyl_transferase_dom"/>
</dbReference>
<evidence type="ECO:0000313" key="6">
    <source>
        <dbReference type="EMBL" id="TQN33467.1"/>
    </source>
</evidence>
<dbReference type="Pfam" id="PF00698">
    <property type="entry name" value="Acyl_transf_1"/>
    <property type="match status" value="1"/>
</dbReference>
<dbReference type="InterPro" id="IPR016035">
    <property type="entry name" value="Acyl_Trfase/lysoPLipase"/>
</dbReference>
<evidence type="ECO:0000313" key="7">
    <source>
        <dbReference type="Proteomes" id="UP000317422"/>
    </source>
</evidence>
<dbReference type="GO" id="GO:0005829">
    <property type="term" value="C:cytosol"/>
    <property type="evidence" value="ECO:0007669"/>
    <property type="project" value="TreeGrafter"/>
</dbReference>
<name>A0A543NNX1_9ACTN</name>
<organism evidence="6 7">
    <name type="scientific">Haloactinospora alba</name>
    <dbReference type="NCBI Taxonomy" id="405555"/>
    <lineage>
        <taxon>Bacteria</taxon>
        <taxon>Bacillati</taxon>
        <taxon>Actinomycetota</taxon>
        <taxon>Actinomycetes</taxon>
        <taxon>Streptosporangiales</taxon>
        <taxon>Nocardiopsidaceae</taxon>
        <taxon>Haloactinospora</taxon>
    </lineage>
</organism>
<dbReference type="SMART" id="SM00827">
    <property type="entry name" value="PKS_AT"/>
    <property type="match status" value="1"/>
</dbReference>
<protein>
    <recommendedName>
        <fullName evidence="1">[acyl-carrier-protein] S-malonyltransferase</fullName>
        <ecNumber evidence="1">2.3.1.39</ecNumber>
    </recommendedName>
</protein>
<dbReference type="OrthoDB" id="3248271at2"/>
<dbReference type="InterPro" id="IPR001227">
    <property type="entry name" value="Ac_transferase_dom_sf"/>
</dbReference>
<dbReference type="Gene3D" id="3.30.70.250">
    <property type="entry name" value="Malonyl-CoA ACP transacylase, ACP-binding"/>
    <property type="match status" value="1"/>
</dbReference>
<dbReference type="GO" id="GO:0006633">
    <property type="term" value="P:fatty acid biosynthetic process"/>
    <property type="evidence" value="ECO:0007669"/>
    <property type="project" value="TreeGrafter"/>
</dbReference>
<dbReference type="PANTHER" id="PTHR42681:SF1">
    <property type="entry name" value="MALONYL-COA-ACYL CARRIER PROTEIN TRANSACYLASE, MITOCHONDRIAL"/>
    <property type="match status" value="1"/>
</dbReference>
<reference evidence="6 7" key="1">
    <citation type="submission" date="2019-06" db="EMBL/GenBank/DDBJ databases">
        <title>Sequencing the genomes of 1000 actinobacteria strains.</title>
        <authorList>
            <person name="Klenk H.-P."/>
        </authorList>
    </citation>
    <scope>NUCLEOTIDE SEQUENCE [LARGE SCALE GENOMIC DNA]</scope>
    <source>
        <strain evidence="6 7">DSM 45015</strain>
    </source>
</reference>
<evidence type="ECO:0000256" key="1">
    <source>
        <dbReference type="ARBA" id="ARBA00013258"/>
    </source>
</evidence>
<dbReference type="RefSeq" id="WP_141924826.1">
    <property type="nucleotide sequence ID" value="NZ_VFQC01000001.1"/>
</dbReference>
<keyword evidence="2" id="KW-0808">Transferase</keyword>
<evidence type="ECO:0000259" key="5">
    <source>
        <dbReference type="SMART" id="SM00827"/>
    </source>
</evidence>
<dbReference type="EC" id="2.3.1.39" evidence="1"/>
<evidence type="ECO:0000256" key="3">
    <source>
        <dbReference type="ARBA" id="ARBA00023315"/>
    </source>
</evidence>
<dbReference type="GO" id="GO:0004314">
    <property type="term" value="F:[acyl-carrier-protein] S-malonyltransferase activity"/>
    <property type="evidence" value="ECO:0007669"/>
    <property type="project" value="UniProtKB-EC"/>
</dbReference>
<gene>
    <name evidence="6" type="ORF">FHX37_3487</name>
</gene>
<keyword evidence="7" id="KW-1185">Reference proteome</keyword>
<dbReference type="PANTHER" id="PTHR42681">
    <property type="entry name" value="MALONYL-COA-ACYL CARRIER PROTEIN TRANSACYLASE, MITOCHONDRIAL"/>
    <property type="match status" value="1"/>
</dbReference>
<dbReference type="EMBL" id="VFQC01000001">
    <property type="protein sequence ID" value="TQN33467.1"/>
    <property type="molecule type" value="Genomic_DNA"/>
</dbReference>
<feature type="domain" description="Malonyl-CoA:ACP transacylase (MAT)" evidence="5">
    <location>
        <begin position="15"/>
        <end position="304"/>
    </location>
</feature>
<evidence type="ECO:0000256" key="2">
    <source>
        <dbReference type="ARBA" id="ARBA00022679"/>
    </source>
</evidence>
<dbReference type="InterPro" id="IPR050858">
    <property type="entry name" value="Mal-CoA-ACP_Trans/PKS_FabD"/>
</dbReference>
<evidence type="ECO:0000256" key="4">
    <source>
        <dbReference type="ARBA" id="ARBA00048462"/>
    </source>
</evidence>
<accession>A0A543NNX1</accession>
<dbReference type="InterPro" id="IPR016036">
    <property type="entry name" value="Malonyl_transacylase_ACP-bd"/>
</dbReference>
<keyword evidence="3" id="KW-0012">Acyltransferase</keyword>
<proteinExistence type="predicted"/>
<comment type="catalytic activity">
    <reaction evidence="4">
        <text>holo-[ACP] + malonyl-CoA = malonyl-[ACP] + CoA</text>
        <dbReference type="Rhea" id="RHEA:41792"/>
        <dbReference type="Rhea" id="RHEA-COMP:9623"/>
        <dbReference type="Rhea" id="RHEA-COMP:9685"/>
        <dbReference type="ChEBI" id="CHEBI:57287"/>
        <dbReference type="ChEBI" id="CHEBI:57384"/>
        <dbReference type="ChEBI" id="CHEBI:64479"/>
        <dbReference type="ChEBI" id="CHEBI:78449"/>
        <dbReference type="EC" id="2.3.1.39"/>
    </reaction>
</comment>
<dbReference type="Gene3D" id="3.40.366.10">
    <property type="entry name" value="Malonyl-Coenzyme A Acyl Carrier Protein, domain 2"/>
    <property type="match status" value="1"/>
</dbReference>